<dbReference type="PANTHER" id="PTHR12677:SF55">
    <property type="entry name" value="UNDECAPRENYL PHOSPHATE TRANSPORTER SAOUHSC_00901-RELATED"/>
    <property type="match status" value="1"/>
</dbReference>
<feature type="transmembrane region" description="Helical" evidence="6">
    <location>
        <begin position="36"/>
        <end position="58"/>
    </location>
</feature>
<evidence type="ECO:0000259" key="7">
    <source>
        <dbReference type="Pfam" id="PF09335"/>
    </source>
</evidence>
<comment type="caution">
    <text evidence="6">Lacks conserved residue(s) required for the propagation of feature annotation.</text>
</comment>
<reference evidence="8 9" key="1">
    <citation type="submission" date="2023-04" db="EMBL/GenBank/DDBJ databases">
        <title>Antarctic isolates genomes.</title>
        <authorList>
            <person name="Dimov S.G."/>
        </authorList>
    </citation>
    <scope>NUCLEOTIDE SEQUENCE [LARGE SCALE GENOMIC DNA]</scope>
    <source>
        <strain evidence="8 9">AL19</strain>
    </source>
</reference>
<protein>
    <recommendedName>
        <fullName evidence="6">TVP38/TMEM64 family membrane protein</fullName>
    </recommendedName>
</protein>
<dbReference type="RefSeq" id="WP_236624400.1">
    <property type="nucleotide sequence ID" value="NZ_JANJYY010000027.1"/>
</dbReference>
<accession>A0ABT6R2S0</accession>
<evidence type="ECO:0000256" key="2">
    <source>
        <dbReference type="ARBA" id="ARBA00022475"/>
    </source>
</evidence>
<organism evidence="8 9">
    <name type="scientific">Exiguobacterium antarcticum</name>
    <dbReference type="NCBI Taxonomy" id="132920"/>
    <lineage>
        <taxon>Bacteria</taxon>
        <taxon>Bacillati</taxon>
        <taxon>Bacillota</taxon>
        <taxon>Bacilli</taxon>
        <taxon>Bacillales</taxon>
        <taxon>Bacillales Family XII. Incertae Sedis</taxon>
        <taxon>Exiguobacterium</taxon>
    </lineage>
</organism>
<comment type="subcellular location">
    <subcellularLocation>
        <location evidence="1 6">Cell membrane</location>
        <topology evidence="1 6">Multi-pass membrane protein</topology>
    </subcellularLocation>
</comment>
<evidence type="ECO:0000313" key="8">
    <source>
        <dbReference type="EMBL" id="MDI3235238.1"/>
    </source>
</evidence>
<dbReference type="PANTHER" id="PTHR12677">
    <property type="entry name" value="GOLGI APPARATUS MEMBRANE PROTEIN TVP38-RELATED"/>
    <property type="match status" value="1"/>
</dbReference>
<evidence type="ECO:0000256" key="3">
    <source>
        <dbReference type="ARBA" id="ARBA00022692"/>
    </source>
</evidence>
<keyword evidence="9" id="KW-1185">Reference proteome</keyword>
<comment type="caution">
    <text evidence="8">The sequence shown here is derived from an EMBL/GenBank/DDBJ whole genome shotgun (WGS) entry which is preliminary data.</text>
</comment>
<evidence type="ECO:0000256" key="1">
    <source>
        <dbReference type="ARBA" id="ARBA00004651"/>
    </source>
</evidence>
<feature type="transmembrane region" description="Helical" evidence="6">
    <location>
        <begin position="131"/>
        <end position="157"/>
    </location>
</feature>
<keyword evidence="4 6" id="KW-1133">Transmembrane helix</keyword>
<name>A0ABT6R2S0_9BACL</name>
<dbReference type="EMBL" id="JASBQV010000013">
    <property type="protein sequence ID" value="MDI3235238.1"/>
    <property type="molecule type" value="Genomic_DNA"/>
</dbReference>
<gene>
    <name evidence="8" type="ORF">QK289_09490</name>
</gene>
<dbReference type="InterPro" id="IPR015414">
    <property type="entry name" value="TMEM64"/>
</dbReference>
<feature type="transmembrane region" description="Helical" evidence="6">
    <location>
        <begin position="64"/>
        <end position="91"/>
    </location>
</feature>
<proteinExistence type="inferred from homology"/>
<keyword evidence="2 6" id="KW-1003">Cell membrane</keyword>
<feature type="domain" description="VTT" evidence="7">
    <location>
        <begin position="54"/>
        <end position="173"/>
    </location>
</feature>
<dbReference type="Pfam" id="PF09335">
    <property type="entry name" value="VTT_dom"/>
    <property type="match status" value="1"/>
</dbReference>
<dbReference type="InterPro" id="IPR032816">
    <property type="entry name" value="VTT_dom"/>
</dbReference>
<sequence>MTKPIERYRFGLFILLKGRFTIESTFLHWFQQADAFAVPISLLISILISLFGVLPSAFITAANLIYFGFWYGLLWSFLGEALGAWIAFYVYRRGFYRIQPRIESPRMLKWTNRLTHQTGWRAFWQILFLRLLPFVPSGLVTFLSATSGVSSVVFLLASTIGKGPALVLEAFTVNQLITHDSIIPWVIVGVFLMFYLVFLLVKKRRPIDMN</sequence>
<keyword evidence="5 6" id="KW-0472">Membrane</keyword>
<evidence type="ECO:0000256" key="4">
    <source>
        <dbReference type="ARBA" id="ARBA00022989"/>
    </source>
</evidence>
<evidence type="ECO:0000256" key="5">
    <source>
        <dbReference type="ARBA" id="ARBA00023136"/>
    </source>
</evidence>
<feature type="transmembrane region" description="Helical" evidence="6">
    <location>
        <begin position="182"/>
        <end position="201"/>
    </location>
</feature>
<evidence type="ECO:0000256" key="6">
    <source>
        <dbReference type="RuleBase" id="RU366058"/>
    </source>
</evidence>
<dbReference type="Proteomes" id="UP001243286">
    <property type="component" value="Unassembled WGS sequence"/>
</dbReference>
<evidence type="ECO:0000313" key="9">
    <source>
        <dbReference type="Proteomes" id="UP001243286"/>
    </source>
</evidence>
<keyword evidence="3 6" id="KW-0812">Transmembrane</keyword>
<comment type="similarity">
    <text evidence="6">Belongs to the TVP38/TMEM64 family.</text>
</comment>